<sequence>MYIFLVKKFYTITLTKKRKWSFNNLNNFLGNDFLNISEPFTEEYTCYPVSFIGKDDMENGNKIILPQTALNALARRHISWPMLFEVSNPYTEKRTHSGVLEFISDEGTCHMPYWMMQQLCLKEGDIVRVTSVSLPKGTFVKLKPCSKDFMELSNHRTVLETALRNYATLTIGDNIVIHYLGKTYEIKIVDLKPAFACTIIETDVEVEFEEPFEKVQYVEEVIPVEESKFKGKGQRTDGKACKNLKKEKVRQKVIENPEPWKEKLVGGVRTKCAEYEDLLKKGRKSCKIKQINLYTMNEKCEEVKSKYYTCLNASKRSLSKCKDIETELRECSKTTGKSYCIDEINNLMECSRSPDASICSKEFILFRECNRPDGPHILIDNNKYLISKKHLDKYNVNNATIGPIEAPERNNSNTATFLGKMKETLHLKNFKENFVAYKW</sequence>
<proteinExistence type="inferred from homology"/>
<evidence type="ECO:0000256" key="2">
    <source>
        <dbReference type="ARBA" id="ARBA00022741"/>
    </source>
</evidence>
<dbReference type="Pfam" id="PF24842">
    <property type="entry name" value="UFD1_N2"/>
    <property type="match status" value="1"/>
</dbReference>
<dbReference type="Gene3D" id="3.10.330.10">
    <property type="match status" value="1"/>
</dbReference>
<evidence type="ECO:0000256" key="1">
    <source>
        <dbReference type="ARBA" id="ARBA00006043"/>
    </source>
</evidence>
<dbReference type="InterPro" id="IPR004854">
    <property type="entry name" value="Ufd1-like"/>
</dbReference>
<gene>
    <name evidence="7" type="ORF">YYG_00863</name>
</gene>
<evidence type="ECO:0000256" key="3">
    <source>
        <dbReference type="ARBA" id="ARBA00022786"/>
    </source>
</evidence>
<dbReference type="eggNOG" id="KOG1816">
    <property type="taxonomic scope" value="Eukaryota"/>
</dbReference>
<evidence type="ECO:0000256" key="4">
    <source>
        <dbReference type="ARBA" id="ARBA00022840"/>
    </source>
</evidence>
<keyword evidence="4" id="KW-0067">ATP-binding</keyword>
<dbReference type="Gene3D" id="2.40.40.50">
    <property type="entry name" value="Ubiquitin fusion degradation protein UFD1, N-terminal domain"/>
    <property type="match status" value="1"/>
</dbReference>
<dbReference type="AlphaFoldDB" id="W7APF5"/>
<dbReference type="GO" id="GO:0034098">
    <property type="term" value="C:VCP-NPL4-UFD1 AAA ATPase complex"/>
    <property type="evidence" value="ECO:0007669"/>
    <property type="project" value="TreeGrafter"/>
</dbReference>
<dbReference type="GO" id="GO:0005524">
    <property type="term" value="F:ATP binding"/>
    <property type="evidence" value="ECO:0007669"/>
    <property type="project" value="UniProtKB-KW"/>
</dbReference>
<dbReference type="GO" id="GO:0006511">
    <property type="term" value="P:ubiquitin-dependent protein catabolic process"/>
    <property type="evidence" value="ECO:0007669"/>
    <property type="project" value="InterPro"/>
</dbReference>
<dbReference type="InterPro" id="IPR042299">
    <property type="entry name" value="Ufd1-like_Nn"/>
</dbReference>
<dbReference type="Proteomes" id="UP000030659">
    <property type="component" value="Unassembled WGS sequence"/>
</dbReference>
<dbReference type="EMBL" id="KI965395">
    <property type="protein sequence ID" value="EUD73775.1"/>
    <property type="molecule type" value="Genomic_DNA"/>
</dbReference>
<organism evidence="7 8">
    <name type="scientific">Plasmodium vinckei petteri</name>
    <dbReference type="NCBI Taxonomy" id="138298"/>
    <lineage>
        <taxon>Eukaryota</taxon>
        <taxon>Sar</taxon>
        <taxon>Alveolata</taxon>
        <taxon>Apicomplexa</taxon>
        <taxon>Aconoidasida</taxon>
        <taxon>Haemosporida</taxon>
        <taxon>Plasmodiidae</taxon>
        <taxon>Plasmodium</taxon>
        <taxon>Plasmodium (Vinckeia)</taxon>
    </lineage>
</organism>
<dbReference type="InterPro" id="IPR029067">
    <property type="entry name" value="CDC48_domain_2-like_sf"/>
</dbReference>
<name>W7APF5_PLAVN</name>
<dbReference type="GO" id="GO:0036503">
    <property type="term" value="P:ERAD pathway"/>
    <property type="evidence" value="ECO:0007669"/>
    <property type="project" value="TreeGrafter"/>
</dbReference>
<evidence type="ECO:0000313" key="7">
    <source>
        <dbReference type="EMBL" id="EUD73775.1"/>
    </source>
</evidence>
<dbReference type="InterPro" id="IPR055417">
    <property type="entry name" value="UFD1_N1"/>
</dbReference>
<evidence type="ECO:0008006" key="9">
    <source>
        <dbReference type="Google" id="ProtNLM"/>
    </source>
</evidence>
<dbReference type="PANTHER" id="PTHR12555:SF13">
    <property type="entry name" value="UBIQUITIN RECOGNITION FACTOR IN ER-ASSOCIATED DEGRADATION PROTEIN 1"/>
    <property type="match status" value="1"/>
</dbReference>
<accession>W7APF5</accession>
<comment type="similarity">
    <text evidence="1">Belongs to the UFD1 family.</text>
</comment>
<reference evidence="7 8" key="1">
    <citation type="submission" date="2013-02" db="EMBL/GenBank/DDBJ databases">
        <title>The Genome Sequence of Plasmodium vinckei petteri CR.</title>
        <authorList>
            <consortium name="The Broad Institute Genome Sequencing Platform"/>
            <consortium name="The Broad Institute Genome Sequencing Center for Infectious Disease"/>
            <person name="Neafsey D."/>
            <person name="Cheeseman I."/>
            <person name="Volkman S."/>
            <person name="Adams J."/>
            <person name="Walker B."/>
            <person name="Young S.K."/>
            <person name="Zeng Q."/>
            <person name="Gargeya S."/>
            <person name="Fitzgerald M."/>
            <person name="Haas B."/>
            <person name="Abouelleil A."/>
            <person name="Alvarado L."/>
            <person name="Arachchi H.M."/>
            <person name="Berlin A.M."/>
            <person name="Chapman S.B."/>
            <person name="Dewar J."/>
            <person name="Goldberg J."/>
            <person name="Griggs A."/>
            <person name="Gujja S."/>
            <person name="Hansen M."/>
            <person name="Howarth C."/>
            <person name="Imamovic A."/>
            <person name="Larimer J."/>
            <person name="McCowan C."/>
            <person name="Murphy C."/>
            <person name="Neiman D."/>
            <person name="Pearson M."/>
            <person name="Priest M."/>
            <person name="Roberts A."/>
            <person name="Saif S."/>
            <person name="Shea T."/>
            <person name="Sisk P."/>
            <person name="Sykes S."/>
            <person name="Wortman J."/>
            <person name="Nusbaum C."/>
            <person name="Birren B."/>
        </authorList>
    </citation>
    <scope>NUCLEOTIDE SEQUENCE [LARGE SCALE GENOMIC DNA]</scope>
    <source>
        <strain evidence="7 8">CR</strain>
    </source>
</reference>
<dbReference type="PANTHER" id="PTHR12555">
    <property type="entry name" value="UBIQUITIN FUSION DEGRADATON PROTEIN 1"/>
    <property type="match status" value="1"/>
</dbReference>
<dbReference type="InterPro" id="IPR055418">
    <property type="entry name" value="UFD1_N2"/>
</dbReference>
<dbReference type="GO" id="GO:0031593">
    <property type="term" value="F:polyubiquitin modification-dependent protein binding"/>
    <property type="evidence" value="ECO:0007669"/>
    <property type="project" value="TreeGrafter"/>
</dbReference>
<feature type="domain" description="Ubiquitin fusion degradation protein UFD1 N-terminal subdomain 1" evidence="5">
    <location>
        <begin position="40"/>
        <end position="135"/>
    </location>
</feature>
<evidence type="ECO:0000259" key="5">
    <source>
        <dbReference type="Pfam" id="PF03152"/>
    </source>
</evidence>
<keyword evidence="3" id="KW-0833">Ubl conjugation pathway</keyword>
<evidence type="ECO:0000313" key="8">
    <source>
        <dbReference type="Proteomes" id="UP000030659"/>
    </source>
</evidence>
<keyword evidence="2" id="KW-0547">Nucleotide-binding</keyword>
<dbReference type="SUPFAM" id="SSF54585">
    <property type="entry name" value="Cdc48 domain 2-like"/>
    <property type="match status" value="1"/>
</dbReference>
<protein>
    <recommendedName>
        <fullName evidence="9">Ubiquitin fusion degradation protein UFD1</fullName>
    </recommendedName>
</protein>
<dbReference type="Pfam" id="PF03152">
    <property type="entry name" value="UFD1_N1"/>
    <property type="match status" value="1"/>
</dbReference>
<feature type="domain" description="Ubiquitin fusion degradation protein UFD1 N-terminal subdomain 2" evidence="6">
    <location>
        <begin position="136"/>
        <end position="211"/>
    </location>
</feature>
<evidence type="ECO:0000259" key="6">
    <source>
        <dbReference type="Pfam" id="PF24842"/>
    </source>
</evidence>